<keyword evidence="3" id="KW-1185">Reference proteome</keyword>
<name>A0A841BYM1_9ACTN</name>
<reference evidence="2 3" key="1">
    <citation type="submission" date="2020-08" db="EMBL/GenBank/DDBJ databases">
        <title>Sequencing the genomes of 1000 actinobacteria strains.</title>
        <authorList>
            <person name="Klenk H.-P."/>
        </authorList>
    </citation>
    <scope>NUCLEOTIDE SEQUENCE [LARGE SCALE GENOMIC DNA]</scope>
    <source>
        <strain evidence="2 3">DSM 45362</strain>
    </source>
</reference>
<feature type="transmembrane region" description="Helical" evidence="1">
    <location>
        <begin position="99"/>
        <end position="124"/>
    </location>
</feature>
<keyword evidence="1" id="KW-0472">Membrane</keyword>
<feature type="transmembrane region" description="Helical" evidence="1">
    <location>
        <begin position="227"/>
        <end position="248"/>
    </location>
</feature>
<dbReference type="Proteomes" id="UP000587527">
    <property type="component" value="Unassembled WGS sequence"/>
</dbReference>
<protein>
    <submittedName>
        <fullName evidence="2">ABC-type transport system involved in multi-copper enzyme maturation permease subunit</fullName>
    </submittedName>
</protein>
<dbReference type="EMBL" id="JACHMN010000003">
    <property type="protein sequence ID" value="MBB5874247.1"/>
    <property type="molecule type" value="Genomic_DNA"/>
</dbReference>
<dbReference type="AlphaFoldDB" id="A0A841BYM1"/>
<keyword evidence="1" id="KW-0812">Transmembrane</keyword>
<comment type="caution">
    <text evidence="2">The sequence shown here is derived from an EMBL/GenBank/DDBJ whole genome shotgun (WGS) entry which is preliminary data.</text>
</comment>
<dbReference type="RefSeq" id="WP_184846230.1">
    <property type="nucleotide sequence ID" value="NZ_JACHMN010000003.1"/>
</dbReference>
<evidence type="ECO:0000313" key="3">
    <source>
        <dbReference type="Proteomes" id="UP000587527"/>
    </source>
</evidence>
<evidence type="ECO:0000256" key="1">
    <source>
        <dbReference type="SAM" id="Phobius"/>
    </source>
</evidence>
<organism evidence="2 3">
    <name type="scientific">Allocatelliglobosispora scoriae</name>
    <dbReference type="NCBI Taxonomy" id="643052"/>
    <lineage>
        <taxon>Bacteria</taxon>
        <taxon>Bacillati</taxon>
        <taxon>Actinomycetota</taxon>
        <taxon>Actinomycetes</taxon>
        <taxon>Micromonosporales</taxon>
        <taxon>Micromonosporaceae</taxon>
        <taxon>Allocatelliglobosispora</taxon>
    </lineage>
</organism>
<proteinExistence type="predicted"/>
<accession>A0A841BYM1</accession>
<sequence length="253" mass="26257">MTSMLLAEWTKLRSVRSTVWTLLPTLVLSPAIAYLAGQGFSAALADRSGVFDPLFATFYSVTLGQLGLAVFGVLAVGAEHSTGTIRSALMAVPQRGMLYLAKVCAVALTALGVSALIVLASFFAAQSGLGAHRVSLGDGGVPQAAVGAVLYLTLISLLAMGITAVLRSSVAGLVILLPLLFLGGTGLGTIPQIRDVVQFLPDQAGLLIMHLNVPDDPQQLGRDYGPWTGLGIMAAWTLAALLAGAFTLRRRDA</sequence>
<dbReference type="Pfam" id="PF12730">
    <property type="entry name" value="ABC2_membrane_4"/>
    <property type="match status" value="1"/>
</dbReference>
<feature type="transmembrane region" description="Helical" evidence="1">
    <location>
        <begin position="173"/>
        <end position="193"/>
    </location>
</feature>
<keyword evidence="1" id="KW-1133">Transmembrane helix</keyword>
<evidence type="ECO:0000313" key="2">
    <source>
        <dbReference type="EMBL" id="MBB5874247.1"/>
    </source>
</evidence>
<gene>
    <name evidence="2" type="ORF">F4553_007681</name>
</gene>
<feature type="transmembrane region" description="Helical" evidence="1">
    <location>
        <begin position="57"/>
        <end position="78"/>
    </location>
</feature>
<feature type="transmembrane region" description="Helical" evidence="1">
    <location>
        <begin position="144"/>
        <end position="166"/>
    </location>
</feature>